<protein>
    <submittedName>
        <fullName evidence="7">FAD-dependent oxidoreductase</fullName>
    </submittedName>
</protein>
<evidence type="ECO:0000256" key="3">
    <source>
        <dbReference type="ARBA" id="ARBA00022630"/>
    </source>
</evidence>
<dbReference type="Gene3D" id="3.40.50.720">
    <property type="entry name" value="NAD(P)-binding Rossmann-like Domain"/>
    <property type="match status" value="1"/>
</dbReference>
<evidence type="ECO:0000256" key="2">
    <source>
        <dbReference type="ARBA" id="ARBA00008312"/>
    </source>
</evidence>
<organism evidence="7 8">
    <name type="scientific">Sporichthya brevicatena</name>
    <dbReference type="NCBI Taxonomy" id="171442"/>
    <lineage>
        <taxon>Bacteria</taxon>
        <taxon>Bacillati</taxon>
        <taxon>Actinomycetota</taxon>
        <taxon>Actinomycetes</taxon>
        <taxon>Sporichthyales</taxon>
        <taxon>Sporichthyaceae</taxon>
        <taxon>Sporichthya</taxon>
    </lineage>
</organism>
<dbReference type="InterPro" id="IPR036188">
    <property type="entry name" value="FAD/NAD-bd_sf"/>
</dbReference>
<dbReference type="EMBL" id="BAAAHE010000038">
    <property type="protein sequence ID" value="GAA0630789.1"/>
    <property type="molecule type" value="Genomic_DNA"/>
</dbReference>
<comment type="cofactor">
    <cofactor evidence="1">
        <name>FAD</name>
        <dbReference type="ChEBI" id="CHEBI:57692"/>
    </cofactor>
</comment>
<evidence type="ECO:0000256" key="4">
    <source>
        <dbReference type="ARBA" id="ARBA00022827"/>
    </source>
</evidence>
<evidence type="ECO:0000313" key="7">
    <source>
        <dbReference type="EMBL" id="GAA0630789.1"/>
    </source>
</evidence>
<keyword evidence="6" id="KW-0560">Oxidoreductase</keyword>
<keyword evidence="5" id="KW-0521">NADP</keyword>
<gene>
    <name evidence="7" type="ORF">GCM10009547_38290</name>
</gene>
<dbReference type="InterPro" id="IPR021163">
    <property type="entry name" value="Ferredox_Rdtase_adrenod"/>
</dbReference>
<sequence>MVGAGPAGIYVADSLTKKEPGTEVDVYDRLPAPFGLLRYGVAPDHLKMKNLAGTLQKVIENPTVRFFGNVELGRDLTTTELLADYHAVVYTVGASTDRPMGIPGEHLPGSIAATDFVAWYCGHPDAETQPVQLDSQHAAVIGLGNVALDVARILIRNPEELSPTDVPDTVLDALRASQIRDVHIVGRRGPEHVKFTLKELREMGELDGVDVIVDPAHFADIPDELEKNLQKMVDEMRSWSTRERTGAERRLHLHFYAPPQEVLGTDRVEGLRIKAGDGSEDLPVGLVFRSIGYLGVPVPGVPFDEANKVVPTADHRVVGGQVEIGEYAAGWVKRGATGVIGTNRSDADHTVEVILGDRDQLLAREVSPGTALELVRSRVAKLVELENWNSLDAAEKALGEKRGNAARVKVHTWAGMLEAAGHTLD</sequence>
<dbReference type="Gene3D" id="3.50.50.60">
    <property type="entry name" value="FAD/NAD(P)-binding domain"/>
    <property type="match status" value="1"/>
</dbReference>
<accession>A0ABP3SAS8</accession>
<dbReference type="SUPFAM" id="SSF51971">
    <property type="entry name" value="Nucleotide-binding domain"/>
    <property type="match status" value="1"/>
</dbReference>
<dbReference type="PRINTS" id="PR00419">
    <property type="entry name" value="ADXRDTASE"/>
</dbReference>
<comment type="caution">
    <text evidence="7">The sequence shown here is derived from an EMBL/GenBank/DDBJ whole genome shotgun (WGS) entry which is preliminary data.</text>
</comment>
<dbReference type="InterPro" id="IPR055275">
    <property type="entry name" value="Ferredox_Rdtase"/>
</dbReference>
<name>A0ABP3SAS8_9ACTN</name>
<evidence type="ECO:0000256" key="6">
    <source>
        <dbReference type="ARBA" id="ARBA00023002"/>
    </source>
</evidence>
<comment type="similarity">
    <text evidence="2">Belongs to the ferredoxin--NADP reductase type 1 family.</text>
</comment>
<dbReference type="PIRSF" id="PIRSF000362">
    <property type="entry name" value="FNR"/>
    <property type="match status" value="1"/>
</dbReference>
<keyword evidence="8" id="KW-1185">Reference proteome</keyword>
<evidence type="ECO:0000256" key="5">
    <source>
        <dbReference type="ARBA" id="ARBA00022857"/>
    </source>
</evidence>
<proteinExistence type="inferred from homology"/>
<dbReference type="PANTHER" id="PTHR48467:SF1">
    <property type="entry name" value="GLUTAMATE SYNTHASE 1 [NADH], CHLOROPLASTIC-LIKE"/>
    <property type="match status" value="1"/>
</dbReference>
<evidence type="ECO:0000313" key="8">
    <source>
        <dbReference type="Proteomes" id="UP001500957"/>
    </source>
</evidence>
<keyword evidence="4" id="KW-0274">FAD</keyword>
<dbReference type="Proteomes" id="UP001500957">
    <property type="component" value="Unassembled WGS sequence"/>
</dbReference>
<keyword evidence="3" id="KW-0285">Flavoprotein</keyword>
<dbReference type="PANTHER" id="PTHR48467">
    <property type="entry name" value="GLUTAMATE SYNTHASE 1 [NADH], CHLOROPLASTIC-LIKE"/>
    <property type="match status" value="1"/>
</dbReference>
<reference evidence="8" key="1">
    <citation type="journal article" date="2019" name="Int. J. Syst. Evol. Microbiol.">
        <title>The Global Catalogue of Microorganisms (GCM) 10K type strain sequencing project: providing services to taxonomists for standard genome sequencing and annotation.</title>
        <authorList>
            <consortium name="The Broad Institute Genomics Platform"/>
            <consortium name="The Broad Institute Genome Sequencing Center for Infectious Disease"/>
            <person name="Wu L."/>
            <person name="Ma J."/>
        </authorList>
    </citation>
    <scope>NUCLEOTIDE SEQUENCE [LARGE SCALE GENOMIC DNA]</scope>
    <source>
        <strain evidence="8">JCM 10671</strain>
    </source>
</reference>
<evidence type="ECO:0000256" key="1">
    <source>
        <dbReference type="ARBA" id="ARBA00001974"/>
    </source>
</evidence>